<keyword evidence="9" id="KW-0234">DNA repair</keyword>
<accession>A0A1U9KMN9</accession>
<evidence type="ECO:0000256" key="2">
    <source>
        <dbReference type="ARBA" id="ARBA00008016"/>
    </source>
</evidence>
<evidence type="ECO:0000256" key="5">
    <source>
        <dbReference type="ARBA" id="ARBA00022705"/>
    </source>
</evidence>
<dbReference type="Proteomes" id="UP000188604">
    <property type="component" value="Chromosome"/>
</dbReference>
<keyword evidence="6 9" id="KW-0547">Nucleotide-binding</keyword>
<dbReference type="InterPro" id="IPR018078">
    <property type="entry name" value="DNA-binding_RecF_CS"/>
</dbReference>
<keyword evidence="9" id="KW-0227">DNA damage</keyword>
<dbReference type="PANTHER" id="PTHR32182">
    <property type="entry name" value="DNA REPLICATION AND REPAIR PROTEIN RECF"/>
    <property type="match status" value="1"/>
</dbReference>
<dbReference type="SMART" id="SM00382">
    <property type="entry name" value="AAA"/>
    <property type="match status" value="1"/>
</dbReference>
<evidence type="ECO:0000256" key="3">
    <source>
        <dbReference type="ARBA" id="ARBA00020170"/>
    </source>
</evidence>
<keyword evidence="11" id="KW-1185">Reference proteome</keyword>
<evidence type="ECO:0000256" key="1">
    <source>
        <dbReference type="ARBA" id="ARBA00004496"/>
    </source>
</evidence>
<keyword evidence="5 9" id="KW-0235">DNA replication</keyword>
<evidence type="ECO:0000256" key="7">
    <source>
        <dbReference type="ARBA" id="ARBA00022840"/>
    </source>
</evidence>
<comment type="subcellular location">
    <subcellularLocation>
        <location evidence="1 9">Cytoplasm</location>
    </subcellularLocation>
</comment>
<sequence>MQIQRLALTNFRNYAHQVWKPRHRISVLTGENGAGKTNVLEAVSLLAPGRGLRGASLTQLALHGASEWGVAAQVLAGGMLVDLGTGNDLKGGTRRVFQLDAQSVRSQGDIAQFFSCVWITPQMDRLFTDPGSARRRFLDRLVVALNPQHARELAAHERAVAQRNRLLAERPGETAWLAAAEDSMTRHAIAITASRMALVDGMNHTAGDVPGFPRSDLALICPIGTQLASGSALQAEDWLREKLRASRDDDRMRSGSRWGAHRADLGLTDRASGRSADQSSSGQQKAMLLGVVLSHAELIARQRGDPPIILLDEPLVHLDARRREALLAALPDLEASVMLTGTDRPLFESLEGRAAFHRVSDNRLSDDSFPESSI</sequence>
<proteinExistence type="inferred from homology"/>
<evidence type="ECO:0000256" key="6">
    <source>
        <dbReference type="ARBA" id="ARBA00022741"/>
    </source>
</evidence>
<dbReference type="InterPro" id="IPR003395">
    <property type="entry name" value="RecF/RecN/SMC_N"/>
</dbReference>
<keyword evidence="9" id="KW-0742">SOS response</keyword>
<dbReference type="GO" id="GO:0006260">
    <property type="term" value="P:DNA replication"/>
    <property type="evidence" value="ECO:0007669"/>
    <property type="project" value="UniProtKB-UniRule"/>
</dbReference>
<dbReference type="HAMAP" id="MF_00365">
    <property type="entry name" value="RecF"/>
    <property type="match status" value="1"/>
</dbReference>
<dbReference type="Pfam" id="PF02463">
    <property type="entry name" value="SMC_N"/>
    <property type="match status" value="1"/>
</dbReference>
<dbReference type="RefSeq" id="WP_077806024.1">
    <property type="nucleotide sequence ID" value="NZ_BJXS01000004.1"/>
</dbReference>
<feature type="binding site" evidence="9">
    <location>
        <begin position="30"/>
        <end position="37"/>
    </location>
    <ligand>
        <name>ATP</name>
        <dbReference type="ChEBI" id="CHEBI:30616"/>
    </ligand>
</feature>
<reference evidence="10 11" key="1">
    <citation type="submission" date="2016-03" db="EMBL/GenBank/DDBJ databases">
        <title>Acetic acid bacteria sequencing.</title>
        <authorList>
            <person name="Brandt J."/>
            <person name="Jakob F."/>
            <person name="Vogel R.F."/>
        </authorList>
    </citation>
    <scope>NUCLEOTIDE SEQUENCE [LARGE SCALE GENOMIC DNA]</scope>
    <source>
        <strain evidence="10 11">NBRC 101099</strain>
    </source>
</reference>
<keyword evidence="4 9" id="KW-0963">Cytoplasm</keyword>
<name>A0A1U9KMN9_9PROT</name>
<dbReference type="GO" id="GO:0000731">
    <property type="term" value="P:DNA synthesis involved in DNA repair"/>
    <property type="evidence" value="ECO:0007669"/>
    <property type="project" value="TreeGrafter"/>
</dbReference>
<evidence type="ECO:0000256" key="4">
    <source>
        <dbReference type="ARBA" id="ARBA00022490"/>
    </source>
</evidence>
<dbReference type="GO" id="GO:0009432">
    <property type="term" value="P:SOS response"/>
    <property type="evidence" value="ECO:0007669"/>
    <property type="project" value="UniProtKB-UniRule"/>
</dbReference>
<dbReference type="OrthoDB" id="9803889at2"/>
<dbReference type="GO" id="GO:0005737">
    <property type="term" value="C:cytoplasm"/>
    <property type="evidence" value="ECO:0007669"/>
    <property type="project" value="UniProtKB-SubCell"/>
</dbReference>
<gene>
    <name evidence="9" type="primary">recF</name>
    <name evidence="10" type="ORF">A0U93_02875</name>
</gene>
<protein>
    <recommendedName>
        <fullName evidence="3 9">DNA replication and repair protein RecF</fullName>
    </recommendedName>
</protein>
<evidence type="ECO:0000256" key="8">
    <source>
        <dbReference type="ARBA" id="ARBA00023125"/>
    </source>
</evidence>
<dbReference type="InterPro" id="IPR042174">
    <property type="entry name" value="RecF_2"/>
</dbReference>
<keyword evidence="7 9" id="KW-0067">ATP-binding</keyword>
<comment type="similarity">
    <text evidence="2 9">Belongs to the RecF family.</text>
</comment>
<evidence type="ECO:0000256" key="9">
    <source>
        <dbReference type="HAMAP-Rule" id="MF_00365"/>
    </source>
</evidence>
<organism evidence="10 11">
    <name type="scientific">Neoasaia chiangmaiensis</name>
    <dbReference type="NCBI Taxonomy" id="320497"/>
    <lineage>
        <taxon>Bacteria</taxon>
        <taxon>Pseudomonadati</taxon>
        <taxon>Pseudomonadota</taxon>
        <taxon>Alphaproteobacteria</taxon>
        <taxon>Acetobacterales</taxon>
        <taxon>Acetobacteraceae</taxon>
        <taxon>Neoasaia</taxon>
    </lineage>
</organism>
<dbReference type="InterPro" id="IPR001238">
    <property type="entry name" value="DNA-binding_RecF"/>
</dbReference>
<dbReference type="PANTHER" id="PTHR32182:SF0">
    <property type="entry name" value="DNA REPLICATION AND REPAIR PROTEIN RECF"/>
    <property type="match status" value="1"/>
</dbReference>
<dbReference type="Gene3D" id="3.40.50.300">
    <property type="entry name" value="P-loop containing nucleotide triphosphate hydrolases"/>
    <property type="match status" value="1"/>
</dbReference>
<dbReference type="InterPro" id="IPR027417">
    <property type="entry name" value="P-loop_NTPase"/>
</dbReference>
<dbReference type="PROSITE" id="PS00617">
    <property type="entry name" value="RECF_1"/>
    <property type="match status" value="1"/>
</dbReference>
<dbReference type="InterPro" id="IPR003593">
    <property type="entry name" value="AAA+_ATPase"/>
</dbReference>
<dbReference type="EMBL" id="CP014691">
    <property type="protein sequence ID" value="AQS87056.1"/>
    <property type="molecule type" value="Genomic_DNA"/>
</dbReference>
<comment type="function">
    <text evidence="9">The RecF protein is involved in DNA metabolism; it is required for DNA replication and normal SOS inducibility. RecF binds preferentially to single-stranded, linear DNA. It also seems to bind ATP.</text>
</comment>
<dbReference type="GO" id="GO:0005524">
    <property type="term" value="F:ATP binding"/>
    <property type="evidence" value="ECO:0007669"/>
    <property type="project" value="UniProtKB-UniRule"/>
</dbReference>
<keyword evidence="8 9" id="KW-0238">DNA-binding</keyword>
<dbReference type="KEGG" id="nch:A0U93_02875"/>
<dbReference type="SUPFAM" id="SSF52540">
    <property type="entry name" value="P-loop containing nucleoside triphosphate hydrolases"/>
    <property type="match status" value="1"/>
</dbReference>
<evidence type="ECO:0000313" key="11">
    <source>
        <dbReference type="Proteomes" id="UP000188604"/>
    </source>
</evidence>
<dbReference type="AlphaFoldDB" id="A0A1U9KMN9"/>
<dbReference type="Gene3D" id="1.20.1050.90">
    <property type="entry name" value="RecF/RecN/SMC, N-terminal domain"/>
    <property type="match status" value="1"/>
</dbReference>
<dbReference type="GO" id="GO:0006302">
    <property type="term" value="P:double-strand break repair"/>
    <property type="evidence" value="ECO:0007669"/>
    <property type="project" value="TreeGrafter"/>
</dbReference>
<dbReference type="STRING" id="320497.A0U93_02875"/>
<evidence type="ECO:0000313" key="10">
    <source>
        <dbReference type="EMBL" id="AQS87056.1"/>
    </source>
</evidence>
<dbReference type="NCBIfam" id="TIGR00611">
    <property type="entry name" value="recf"/>
    <property type="match status" value="1"/>
</dbReference>
<dbReference type="GO" id="GO:0003697">
    <property type="term" value="F:single-stranded DNA binding"/>
    <property type="evidence" value="ECO:0007669"/>
    <property type="project" value="UniProtKB-UniRule"/>
</dbReference>